<dbReference type="Gene3D" id="3.20.20.80">
    <property type="entry name" value="Glycosidases"/>
    <property type="match status" value="1"/>
</dbReference>
<dbReference type="EC" id="3.2.1.2" evidence="4"/>
<accession>A0A7N2N198</accession>
<dbReference type="Pfam" id="PF01373">
    <property type="entry name" value="Glyco_hydro_14"/>
    <property type="match status" value="1"/>
</dbReference>
<evidence type="ECO:0000313" key="6">
    <source>
        <dbReference type="Proteomes" id="UP000594261"/>
    </source>
</evidence>
<evidence type="ECO:0000256" key="2">
    <source>
        <dbReference type="ARBA" id="ARBA00023277"/>
    </source>
</evidence>
<reference evidence="5" key="2">
    <citation type="submission" date="2021-01" db="UniProtKB">
        <authorList>
            <consortium name="EnsemblPlants"/>
        </authorList>
    </citation>
    <scope>IDENTIFICATION</scope>
</reference>
<keyword evidence="2 4" id="KW-0119">Carbohydrate metabolism</keyword>
<dbReference type="PANTHER" id="PTHR31352:SF8">
    <property type="entry name" value="BETA-AMYLASE 8"/>
    <property type="match status" value="1"/>
</dbReference>
<dbReference type="InterPro" id="IPR017853">
    <property type="entry name" value="GH"/>
</dbReference>
<dbReference type="PRINTS" id="PR00750">
    <property type="entry name" value="BETAAMYLASE"/>
</dbReference>
<evidence type="ECO:0000313" key="5">
    <source>
        <dbReference type="EnsemblPlants" id="QL12p002815:mrna"/>
    </source>
</evidence>
<comment type="similarity">
    <text evidence="1 4">Belongs to the glycosyl hydrolase 14 family.</text>
</comment>
<comment type="catalytic activity">
    <reaction evidence="4">
        <text>Hydrolysis of (1-&gt;4)-alpha-D-glucosidic linkages in polysaccharides so as to remove successive maltose units from the non-reducing ends of the chains.</text>
        <dbReference type="EC" id="3.2.1.2"/>
    </reaction>
</comment>
<dbReference type="InterPro" id="IPR001554">
    <property type="entry name" value="Glyco_hydro_14"/>
</dbReference>
<keyword evidence="4" id="KW-0378">Hydrolase</keyword>
<dbReference type="EnsemblPlants" id="QL12p002815:mrna">
    <property type="protein sequence ID" value="QL12p002815:mrna"/>
    <property type="gene ID" value="QL12p002815"/>
</dbReference>
<evidence type="ECO:0000256" key="1">
    <source>
        <dbReference type="ARBA" id="ARBA00005652"/>
    </source>
</evidence>
<dbReference type="InParanoid" id="A0A7N2N198"/>
<keyword evidence="4" id="KW-0326">Glycosidase</keyword>
<keyword evidence="6" id="KW-1185">Reference proteome</keyword>
<dbReference type="GO" id="GO:0000272">
    <property type="term" value="P:polysaccharide catabolic process"/>
    <property type="evidence" value="ECO:0007669"/>
    <property type="project" value="UniProtKB-KW"/>
</dbReference>
<protein>
    <recommendedName>
        <fullName evidence="4">Beta-amylase</fullName>
        <ecNumber evidence="4">3.2.1.2</ecNumber>
    </recommendedName>
</protein>
<dbReference type="Proteomes" id="UP000594261">
    <property type="component" value="Chromosome 12"/>
</dbReference>
<dbReference type="AlphaFoldDB" id="A0A7N2N198"/>
<organism evidence="5 6">
    <name type="scientific">Quercus lobata</name>
    <name type="common">Valley oak</name>
    <dbReference type="NCBI Taxonomy" id="97700"/>
    <lineage>
        <taxon>Eukaryota</taxon>
        <taxon>Viridiplantae</taxon>
        <taxon>Streptophyta</taxon>
        <taxon>Embryophyta</taxon>
        <taxon>Tracheophyta</taxon>
        <taxon>Spermatophyta</taxon>
        <taxon>Magnoliopsida</taxon>
        <taxon>eudicotyledons</taxon>
        <taxon>Gunneridae</taxon>
        <taxon>Pentapetalae</taxon>
        <taxon>rosids</taxon>
        <taxon>fabids</taxon>
        <taxon>Fagales</taxon>
        <taxon>Fagaceae</taxon>
        <taxon>Quercus</taxon>
    </lineage>
</organism>
<keyword evidence="3 4" id="KW-0624">Polysaccharide degradation</keyword>
<dbReference type="PANTHER" id="PTHR31352">
    <property type="entry name" value="BETA-AMYLASE 1, CHLOROPLASTIC"/>
    <property type="match status" value="1"/>
</dbReference>
<dbReference type="SUPFAM" id="SSF51445">
    <property type="entry name" value="(Trans)glycosidases"/>
    <property type="match status" value="1"/>
</dbReference>
<evidence type="ECO:0000256" key="4">
    <source>
        <dbReference type="RuleBase" id="RU000509"/>
    </source>
</evidence>
<evidence type="ECO:0000256" key="3">
    <source>
        <dbReference type="ARBA" id="ARBA00023326"/>
    </source>
</evidence>
<dbReference type="GO" id="GO:0016161">
    <property type="term" value="F:beta-amylase activity"/>
    <property type="evidence" value="ECO:0007669"/>
    <property type="project" value="UniProtKB-EC"/>
</dbReference>
<name>A0A7N2N198_QUELO</name>
<sequence>MVPAIHWWYKIASHAAELTAGFYNPTNQNGYSPVFEVLRKHSVTLKFVCLRLQVSGLENDEALADPEGLSWQVLNSAWDRGLTVAGENALSCYEREGYMRIVEMAKPRSDPDRRHFSFFVYQQPTPLVQGTICFSELDYFIKSMHDFPSVFGGDGDAYALVLVPSTQFDYDSLVCMCILYEMRILVNLRPTSTVNPLFFHCGTAQCA</sequence>
<dbReference type="EMBL" id="LRBV02000012">
    <property type="status" value="NOT_ANNOTATED_CDS"/>
    <property type="molecule type" value="Genomic_DNA"/>
</dbReference>
<proteinExistence type="inferred from homology"/>
<reference evidence="5 6" key="1">
    <citation type="journal article" date="2016" name="G3 (Bethesda)">
        <title>First Draft Assembly and Annotation of the Genome of a California Endemic Oak Quercus lobata Nee (Fagaceae).</title>
        <authorList>
            <person name="Sork V.L."/>
            <person name="Fitz-Gibbon S.T."/>
            <person name="Puiu D."/>
            <person name="Crepeau M."/>
            <person name="Gugger P.F."/>
            <person name="Sherman R."/>
            <person name="Stevens K."/>
            <person name="Langley C.H."/>
            <person name="Pellegrini M."/>
            <person name="Salzberg S.L."/>
        </authorList>
    </citation>
    <scope>NUCLEOTIDE SEQUENCE [LARGE SCALE GENOMIC DNA]</scope>
    <source>
        <strain evidence="5 6">cv. SW786</strain>
    </source>
</reference>
<dbReference type="Gramene" id="QL12p002815:mrna">
    <property type="protein sequence ID" value="QL12p002815:mrna"/>
    <property type="gene ID" value="QL12p002815"/>
</dbReference>